<dbReference type="InterPro" id="IPR050575">
    <property type="entry name" value="BMC_shell"/>
</dbReference>
<dbReference type="Gene3D" id="3.30.70.1710">
    <property type="match status" value="1"/>
</dbReference>
<comment type="caution">
    <text evidence="6">The sequence shown here is derived from an EMBL/GenBank/DDBJ whole genome shotgun (WGS) entry which is preliminary data.</text>
</comment>
<sequence length="147" mass="15582">MEIQALGLIEVKGFLGAIAASDAALKTADVKLINAEKIRGGLTTIQFSGDVAAVKVAVEAGSAAARELNCLLSSHVIPRLSTEASQMVVDSIHQKKTMAEGLKPTELKEVVSDDKLNEAVTAKEDQLKKPIEKKPSTKKADSSKKKT</sequence>
<dbReference type="InterPro" id="IPR000249">
    <property type="entry name" value="BMC_dom"/>
</dbReference>
<dbReference type="PANTHER" id="PTHR33941:SF11">
    <property type="entry name" value="BACTERIAL MICROCOMPARTMENT SHELL PROTEIN PDUJ"/>
    <property type="match status" value="1"/>
</dbReference>
<comment type="subcellular location">
    <subcellularLocation>
        <location evidence="1">Bacterial microcompartment</location>
    </subcellularLocation>
</comment>
<dbReference type="RefSeq" id="WP_347340537.1">
    <property type="nucleotide sequence ID" value="NZ_JAEEGA010000004.1"/>
</dbReference>
<comment type="similarity">
    <text evidence="3">Belongs to the bacterial microcompartments protein family.</text>
</comment>
<dbReference type="InterPro" id="IPR037233">
    <property type="entry name" value="CcmK-like_sf"/>
</dbReference>
<feature type="domain" description="BMC" evidence="5">
    <location>
        <begin position="5"/>
        <end position="89"/>
    </location>
</feature>
<dbReference type="PANTHER" id="PTHR33941">
    <property type="entry name" value="PROPANEDIOL UTILIZATION PROTEIN PDUA"/>
    <property type="match status" value="1"/>
</dbReference>
<dbReference type="Pfam" id="PF00936">
    <property type="entry name" value="BMC"/>
    <property type="match status" value="1"/>
</dbReference>
<dbReference type="Proteomes" id="UP000674938">
    <property type="component" value="Unassembled WGS sequence"/>
</dbReference>
<accession>A0A940P6V4</accession>
<dbReference type="SMART" id="SM00877">
    <property type="entry name" value="BMC"/>
    <property type="match status" value="1"/>
</dbReference>
<name>A0A940P6V4_9ENTE</name>
<dbReference type="CDD" id="cd07045">
    <property type="entry name" value="BMC_CcmK_like"/>
    <property type="match status" value="1"/>
</dbReference>
<organism evidence="6 7">
    <name type="scientific">Vagococcus allomyrinae</name>
    <dbReference type="NCBI Taxonomy" id="2794353"/>
    <lineage>
        <taxon>Bacteria</taxon>
        <taxon>Bacillati</taxon>
        <taxon>Bacillota</taxon>
        <taxon>Bacilli</taxon>
        <taxon>Lactobacillales</taxon>
        <taxon>Enterococcaceae</taxon>
        <taxon>Vagococcus</taxon>
    </lineage>
</organism>
<evidence type="ECO:0000256" key="1">
    <source>
        <dbReference type="ARBA" id="ARBA00024322"/>
    </source>
</evidence>
<dbReference type="PROSITE" id="PS51930">
    <property type="entry name" value="BMC_2"/>
    <property type="match status" value="1"/>
</dbReference>
<dbReference type="SUPFAM" id="SSF143414">
    <property type="entry name" value="CcmK-like"/>
    <property type="match status" value="1"/>
</dbReference>
<dbReference type="AlphaFoldDB" id="A0A940P6V4"/>
<evidence type="ECO:0000313" key="7">
    <source>
        <dbReference type="Proteomes" id="UP000674938"/>
    </source>
</evidence>
<dbReference type="EMBL" id="JAEEGA010000004">
    <property type="protein sequence ID" value="MBP1040831.1"/>
    <property type="molecule type" value="Genomic_DNA"/>
</dbReference>
<evidence type="ECO:0000256" key="3">
    <source>
        <dbReference type="PROSITE-ProRule" id="PRU01278"/>
    </source>
</evidence>
<protein>
    <submittedName>
        <fullName evidence="6">BMC domain-containing protein</fullName>
    </submittedName>
</protein>
<evidence type="ECO:0000313" key="6">
    <source>
        <dbReference type="EMBL" id="MBP1040831.1"/>
    </source>
</evidence>
<reference evidence="6" key="1">
    <citation type="submission" date="2020-12" db="EMBL/GenBank/DDBJ databases">
        <title>Vagococcus allomyrinae sp. nov. and Enterococcus lavae sp. nov., isolated from the larvae of Allomyrina dichotoma.</title>
        <authorList>
            <person name="Lee S.D."/>
        </authorList>
    </citation>
    <scope>NUCLEOTIDE SEQUENCE</scope>
    <source>
        <strain evidence="6">BWB3-3</strain>
    </source>
</reference>
<proteinExistence type="inferred from homology"/>
<dbReference type="InterPro" id="IPR044872">
    <property type="entry name" value="CcmK/CsoS1_BMC"/>
</dbReference>
<gene>
    <name evidence="6" type="ORF">I6N95_07425</name>
</gene>
<keyword evidence="7" id="KW-1185">Reference proteome</keyword>
<dbReference type="GO" id="GO:0031469">
    <property type="term" value="C:bacterial microcompartment"/>
    <property type="evidence" value="ECO:0007669"/>
    <property type="project" value="UniProtKB-SubCell"/>
</dbReference>
<feature type="region of interest" description="Disordered" evidence="4">
    <location>
        <begin position="121"/>
        <end position="147"/>
    </location>
</feature>
<evidence type="ECO:0000256" key="4">
    <source>
        <dbReference type="SAM" id="MobiDB-lite"/>
    </source>
</evidence>
<keyword evidence="2" id="KW-1283">Bacterial microcompartment</keyword>
<evidence type="ECO:0000259" key="5">
    <source>
        <dbReference type="PROSITE" id="PS51930"/>
    </source>
</evidence>
<evidence type="ECO:0000256" key="2">
    <source>
        <dbReference type="ARBA" id="ARBA00024446"/>
    </source>
</evidence>